<evidence type="ECO:0000256" key="8">
    <source>
        <dbReference type="SAM" id="MobiDB-lite"/>
    </source>
</evidence>
<keyword evidence="12" id="KW-1185">Reference proteome</keyword>
<dbReference type="SUPFAM" id="SSF47060">
    <property type="entry name" value="S15/NS1 RNA-binding domain"/>
    <property type="match status" value="6"/>
</dbReference>
<feature type="compositionally biased region" description="Basic and acidic residues" evidence="8">
    <location>
        <begin position="711"/>
        <end position="729"/>
    </location>
</feature>
<dbReference type="InterPro" id="IPR036282">
    <property type="entry name" value="Glutathione-S-Trfase_C_sf"/>
</dbReference>
<dbReference type="InterPro" id="IPR004526">
    <property type="entry name" value="Glu-tRNA-synth_arc/euk"/>
</dbReference>
<keyword evidence="3" id="KW-0547">Nucleotide-binding</keyword>
<feature type="region of interest" description="Disordered" evidence="8">
    <location>
        <begin position="1132"/>
        <end position="1168"/>
    </location>
</feature>
<feature type="region of interest" description="Disordered" evidence="8">
    <location>
        <begin position="922"/>
        <end position="950"/>
    </location>
</feature>
<dbReference type="InterPro" id="IPR002314">
    <property type="entry name" value="aa-tRNA-synt_IIb"/>
</dbReference>
<dbReference type="HAMAP" id="MF_01571">
    <property type="entry name" value="Pro_tRNA_synth_type3"/>
    <property type="match status" value="1"/>
</dbReference>
<gene>
    <name evidence="11" type="ORF">DGYR_LOCUS6493</name>
</gene>
<dbReference type="FunFam" id="3.90.800.10:FF:000001">
    <property type="entry name" value="Glutamine--tRNA ligase"/>
    <property type="match status" value="1"/>
</dbReference>
<dbReference type="CDD" id="cd00778">
    <property type="entry name" value="ProRS_core_arch_euk"/>
    <property type="match status" value="1"/>
</dbReference>
<keyword evidence="1" id="KW-0597">Phosphoprotein</keyword>
<dbReference type="SUPFAM" id="SSF50715">
    <property type="entry name" value="Ribosomal protein L25-like"/>
    <property type="match status" value="1"/>
</dbReference>
<feature type="region of interest" description="Disordered" evidence="8">
    <location>
        <begin position="783"/>
        <end position="815"/>
    </location>
</feature>
<reference evidence="11 12" key="1">
    <citation type="submission" date="2020-08" db="EMBL/GenBank/DDBJ databases">
        <authorList>
            <person name="Hejnol A."/>
        </authorList>
    </citation>
    <scope>NUCLEOTIDE SEQUENCE [LARGE SCALE GENOMIC DNA]</scope>
</reference>
<dbReference type="Gene3D" id="3.30.930.10">
    <property type="entry name" value="Bira Bifunctional Protein, Domain 2"/>
    <property type="match status" value="1"/>
</dbReference>
<dbReference type="InterPro" id="IPR014729">
    <property type="entry name" value="Rossmann-like_a/b/a_fold"/>
</dbReference>
<keyword evidence="6" id="KW-0648">Protein biosynthesis</keyword>
<evidence type="ECO:0000259" key="10">
    <source>
        <dbReference type="PROSITE" id="PS51185"/>
    </source>
</evidence>
<dbReference type="Gene3D" id="3.80.10.10">
    <property type="entry name" value="Ribonuclease Inhibitor"/>
    <property type="match status" value="1"/>
</dbReference>
<comment type="caution">
    <text evidence="11">The sequence shown here is derived from an EMBL/GenBank/DDBJ whole genome shotgun (WGS) entry which is preliminary data.</text>
</comment>
<dbReference type="Gene3D" id="3.30.110.30">
    <property type="entry name" value="C-terminal domain of ProRS"/>
    <property type="match status" value="1"/>
</dbReference>
<feature type="region of interest" description="Disordered" evidence="8">
    <location>
        <begin position="285"/>
        <end position="308"/>
    </location>
</feature>
<dbReference type="InterPro" id="IPR006195">
    <property type="entry name" value="aa-tRNA-synth_II"/>
</dbReference>
<accession>A0A7I8VTW7</accession>
<dbReference type="InterPro" id="IPR020058">
    <property type="entry name" value="Glu/Gln-tRNA-synth_Ib_cat-dom"/>
</dbReference>
<feature type="region of interest" description="Disordered" evidence="8">
    <location>
        <begin position="992"/>
        <end position="1022"/>
    </location>
</feature>
<keyword evidence="4" id="KW-0067">ATP-binding</keyword>
<dbReference type="InterPro" id="IPR001412">
    <property type="entry name" value="aa-tRNA-synth_I_CS"/>
</dbReference>
<dbReference type="InterPro" id="IPR017449">
    <property type="entry name" value="Pro-tRNA_synth_II"/>
</dbReference>
<dbReference type="Proteomes" id="UP000549394">
    <property type="component" value="Unassembled WGS sequence"/>
</dbReference>
<feature type="compositionally biased region" description="Low complexity" evidence="8">
    <location>
        <begin position="928"/>
        <end position="949"/>
    </location>
</feature>
<keyword evidence="2" id="KW-0436">Ligase</keyword>
<evidence type="ECO:0000256" key="2">
    <source>
        <dbReference type="ARBA" id="ARBA00022598"/>
    </source>
</evidence>
<dbReference type="SUPFAM" id="SSF64586">
    <property type="entry name" value="C-terminal domain of ProRS"/>
    <property type="match status" value="1"/>
</dbReference>
<dbReference type="Pfam" id="PF00749">
    <property type="entry name" value="tRNA-synt_1c"/>
    <property type="match status" value="1"/>
</dbReference>
<dbReference type="InterPro" id="IPR016061">
    <property type="entry name" value="Pro-tRNA_ligase_II_C"/>
</dbReference>
<keyword evidence="5" id="KW-0694">RNA-binding</keyword>
<dbReference type="Pfam" id="PF20974">
    <property type="entry name" value="tRNA-synt_1c_C2"/>
    <property type="match status" value="1"/>
</dbReference>
<dbReference type="PANTHER" id="PTHR43382">
    <property type="entry name" value="PROLYL-TRNA SYNTHETASE"/>
    <property type="match status" value="1"/>
</dbReference>
<dbReference type="SUPFAM" id="SSF52954">
    <property type="entry name" value="Class II aaRS ABD-related"/>
    <property type="match status" value="1"/>
</dbReference>
<dbReference type="Gene3D" id="1.20.1050.130">
    <property type="match status" value="1"/>
</dbReference>
<dbReference type="InterPro" id="IPR004154">
    <property type="entry name" value="Anticodon-bd"/>
</dbReference>
<evidence type="ECO:0000259" key="9">
    <source>
        <dbReference type="PROSITE" id="PS50862"/>
    </source>
</evidence>
<dbReference type="Gene3D" id="3.40.50.620">
    <property type="entry name" value="HUPs"/>
    <property type="match status" value="1"/>
</dbReference>
<dbReference type="GO" id="GO:0005737">
    <property type="term" value="C:cytoplasm"/>
    <property type="evidence" value="ECO:0007669"/>
    <property type="project" value="InterPro"/>
</dbReference>
<evidence type="ECO:0000256" key="3">
    <source>
        <dbReference type="ARBA" id="ARBA00022741"/>
    </source>
</evidence>
<evidence type="ECO:0000313" key="12">
    <source>
        <dbReference type="Proteomes" id="UP000549394"/>
    </source>
</evidence>
<feature type="domain" description="WHEP-TRS" evidence="10">
    <location>
        <begin position="876"/>
        <end position="932"/>
    </location>
</feature>
<dbReference type="OrthoDB" id="1350766at2759"/>
<dbReference type="SMART" id="SM00991">
    <property type="entry name" value="WHEP-TRS"/>
    <property type="match status" value="6"/>
</dbReference>
<dbReference type="InterPro" id="IPR000924">
    <property type="entry name" value="Glu/Gln-tRNA-synth"/>
</dbReference>
<dbReference type="Gene3D" id="1.10.1160.10">
    <property type="entry name" value="Glutamyl-trna Synthetase, Domain 2"/>
    <property type="match status" value="1"/>
</dbReference>
<dbReference type="PROSITE" id="PS51185">
    <property type="entry name" value="WHEP_TRS_2"/>
    <property type="match status" value="6"/>
</dbReference>
<feature type="domain" description="WHEP-TRS" evidence="10">
    <location>
        <begin position="1084"/>
        <end position="1140"/>
    </location>
</feature>
<feature type="region of interest" description="Disordered" evidence="8">
    <location>
        <begin position="853"/>
        <end position="882"/>
    </location>
</feature>
<feature type="compositionally biased region" description="Low complexity" evidence="8">
    <location>
        <begin position="1066"/>
        <end position="1087"/>
    </location>
</feature>
<dbReference type="InterPro" id="IPR004499">
    <property type="entry name" value="Pro-tRNA-ligase_IIa_arc-type"/>
</dbReference>
<feature type="region of interest" description="Disordered" evidence="8">
    <location>
        <begin position="1061"/>
        <end position="1090"/>
    </location>
</feature>
<name>A0A7I8VTW7_9ANNE</name>
<dbReference type="InterPro" id="IPR045864">
    <property type="entry name" value="aa-tRNA-synth_II/BPL/LPL"/>
</dbReference>
<dbReference type="InterPro" id="IPR000738">
    <property type="entry name" value="WHEP-TRS_dom"/>
</dbReference>
<organism evidence="11 12">
    <name type="scientific">Dimorphilus gyrociliatus</name>
    <dbReference type="NCBI Taxonomy" id="2664684"/>
    <lineage>
        <taxon>Eukaryota</taxon>
        <taxon>Metazoa</taxon>
        <taxon>Spiralia</taxon>
        <taxon>Lophotrochozoa</taxon>
        <taxon>Annelida</taxon>
        <taxon>Polychaeta</taxon>
        <taxon>Polychaeta incertae sedis</taxon>
        <taxon>Dinophilidae</taxon>
        <taxon>Dimorphilus</taxon>
    </lineage>
</organism>
<feature type="region of interest" description="Disordered" evidence="8">
    <location>
        <begin position="702"/>
        <end position="745"/>
    </location>
</feature>
<dbReference type="Gene3D" id="2.40.240.10">
    <property type="entry name" value="Ribosomal Protein L25, Chain P"/>
    <property type="match status" value="2"/>
</dbReference>
<sequence length="2265" mass="255411">MIPLTINEKTASAAVLLTAELVKDKCSLEVKEGENTELCVSDSTFSSTNSIIRYLARVCEDPKLYGSTPIESAEVDNYLEYAHELLENKCTDEILKTLNSRLASRAFLVGRSTTIADCAIWDALTRNLSLTTGFPNVSKYLKMMIKKKVFSNIASKKNITLPGAANNEGAKKERKGEEGKFVPLPGAKKGEVVVRFPPEASGYLHIGHAKAALLNQYYQISFEGKLIMRFDDTNPAKESSEFEQVILEDLKLLGIKPDVFTHTSDHFDLISDFCVKMMKEGKAYADDTEPEEMKKQRETRTESKNRTNSLEKNLSMWEEMKKGSSYGKTCCIRAKIDMQSNNGCLRDPTMYRCKEEAHVRTGTKYKVYPTYDFACPIVDSVEGVTHALRTTEYRDRDAQYEWFLNAMKIRKPIVYEYARLNLQNIVMSKRKLTWFVEEGIVEGWNDPRFPTVRGVLRRGMTVEGLKQFVIAQGSTKSVNFMEWDKIWAFNKKVIDPIVPRYTALLKDDLIKVNINGVTENEAVVDAHPKNKEAGTKTVFRTKTVLIEQEDALRFKENENVTFVNWGNVMIKSIKKSGDRIVSVDGDLNLEDTNYKKTIKITWLPQTEKEEIIPITAHHYDHLITKGVLDKNDDFKNFINRNSKKEIHFLGESMIGKLKKGDIIQVQRKGYYIVDVPYEPMSRHSSRCQPAVLILVPEGNQEKQEGQIGSKKVKESKGGKSKEANQEKKQAATSSSGNAVDLNEKISSQGNKIRDLKSKKADKGTIDAEVKILLALKAEYKSATGSDWKPGAAPPKAASASAASTGGDASALNDKITEQGNKIRDLKSKKADKGTIDAEVKTLLALKAEYKSATGSDWKPGAAPPKAAASAAPTGGNASALNDKITEQGNKIRDLKSKKADKGTIDTEVKTLLALKAEYKSATGSDWKPGAAPPKAASASAASTGGDASALNDKITEQGNKIRDLKSKKADKGTIDAEVKTLLALKAEYKSATGSDWKPGAAPPKAAASAAPTGGNASALNDKITEQGNKIRDLKSKKADKGTIDAEVKTLLALKAEYKSATGSDWKPGAAPPKAAASAAPTGGNASALNDKITEQGNKIRDLKSKKADKGTIDTEVKTLLALKAEYKSVTGNDWKPPAQSSCGNKPQKKEIRKESEKKAATGAGESGGKKVTRLGLEVEKDDLSEWYSQVITKSEMIEYYDVSGCYILRPWAFGIWESIQASFDTSIKKLGVENCYFPMFVSNAALQKEKDHIADFSPEVAWVTKCGSSEMAEPVAIRPTSETVMYPSYSRWVQSHRDLPIKLNQWCNVVRWEFKHPQPFLRTREFLWQEGHTAYANKEDAVKEVYQILELYAGIYEDLLAIPVVRGRKTEKEKFAGGDFTTTVEAYVPASGRAIQGATSHHLGQNFSKMFNISFEDPVTGEKQFAYQNSWGLTTRTIGVLVMVHGDNKGLVLPPRLAKYQAVIIPCGVTASLKPAEKKDLYDTCSKLTDQLNASGIRTKCDLRENYSPGWKFNNWELKGVPLRIEIGPRDMKNNEIVVVRRDNSIKATVSNNGVEKSLASLLETIQKDMFSKAFKEMWNNITTTKSFDEFCSMLDRKKLIMSPFCGEIDCEDTIKKLSAREAVVEEGAPAMGAKGLCIPQQQPAEFIEDGKLSPGMFERLFNGLNSFYAGIPEDFLKLFTKYNYYLNEVRFSDENMQSKESLKILKQIHIQNLNIESLKLVTLEELMDYVNEDELKGLSIHGCRFLPDKKLVEQVEGQAGISYPEFLKDYPSLKNLTKLNVQYTCMKNIQFFFITKEIRSLTDVNISGTFISDIRLLKKQTNLQYLNCSDLKSSAKKHFIHLHCLKKLERLRFGNWSMYKRGGRISWSNEINLQIAKFLTREEKVEYIAVPERFRSKHSWDISEFLTLAGWKNLKFFDLVGDWEPSSSSVLKFITNHSKLKYFGIPSTLDSVSINSDIRRNISDYGDIRRYERIHGRNEMSLLILYDEEGHPVHNCELRDAYDANAFVFDNYGNIAIPDLEKFKNNYSSEKNLELCEQLAEELLFEKYIYFGSKLIFGEACLKILCLDIMKSEHFLTIIELIAETYLHRYNYLTEPIDFLFIVVLEKYNSYFKMVSNVSLIYRRIFTAPESYGTFQSYYSLIYYLTSFLSQLDFAKISKEELVGLCGGMKRIQFWKRIDQCEKLYKRFYIILINILNACKERFGWNMRNLPKYFDPLIRKSSDRYFNQRLHQQIAKYNNYDEHEFDEESPSESEDSIDFLLNLF</sequence>
<dbReference type="GO" id="GO:0003723">
    <property type="term" value="F:RNA binding"/>
    <property type="evidence" value="ECO:0007669"/>
    <property type="project" value="UniProtKB-KW"/>
</dbReference>
<evidence type="ECO:0000256" key="4">
    <source>
        <dbReference type="ARBA" id="ARBA00022840"/>
    </source>
</evidence>
<dbReference type="PROSITE" id="PS00762">
    <property type="entry name" value="WHEP_TRS_1"/>
    <property type="match status" value="6"/>
</dbReference>
<dbReference type="Pfam" id="PF03129">
    <property type="entry name" value="HGTP_anticodon"/>
    <property type="match status" value="1"/>
</dbReference>
<dbReference type="FunFam" id="1.10.1160.10:FF:000001">
    <property type="entry name" value="Glutamine--tRNA ligase"/>
    <property type="match status" value="1"/>
</dbReference>
<dbReference type="SUPFAM" id="SSF47616">
    <property type="entry name" value="GST C-terminal domain-like"/>
    <property type="match status" value="1"/>
</dbReference>
<dbReference type="GO" id="GO:0017101">
    <property type="term" value="C:aminoacyl-tRNA synthetase multienzyme complex"/>
    <property type="evidence" value="ECO:0007669"/>
    <property type="project" value="TreeGrafter"/>
</dbReference>
<dbReference type="Pfam" id="PF09180">
    <property type="entry name" value="ProRS-C_1"/>
    <property type="match status" value="1"/>
</dbReference>
<feature type="compositionally biased region" description="Basic and acidic residues" evidence="8">
    <location>
        <begin position="1147"/>
        <end position="1159"/>
    </location>
</feature>
<feature type="domain" description="WHEP-TRS" evidence="10">
    <location>
        <begin position="1015"/>
        <end position="1071"/>
    </location>
</feature>
<evidence type="ECO:0000313" key="11">
    <source>
        <dbReference type="EMBL" id="CAD5118054.1"/>
    </source>
</evidence>
<dbReference type="Gene3D" id="3.90.800.10">
    <property type="entry name" value="Glutamyl-tRNA Synthetase, Domain 3"/>
    <property type="match status" value="1"/>
</dbReference>
<dbReference type="InterPro" id="IPR036621">
    <property type="entry name" value="Anticodon-bd_dom_sf"/>
</dbReference>
<dbReference type="SUPFAM" id="SSF52374">
    <property type="entry name" value="Nucleotidylyl transferase"/>
    <property type="match status" value="1"/>
</dbReference>
<dbReference type="InterPro" id="IPR032675">
    <property type="entry name" value="LRR_dom_sf"/>
</dbReference>
<feature type="domain" description="WHEP-TRS" evidence="10">
    <location>
        <begin position="807"/>
        <end position="863"/>
    </location>
</feature>
<feature type="domain" description="WHEP-TRS" evidence="10">
    <location>
        <begin position="737"/>
        <end position="793"/>
    </location>
</feature>
<dbReference type="InterPro" id="IPR020061">
    <property type="entry name" value="Glu_tRNA_lig_a-bdl"/>
</dbReference>
<dbReference type="GO" id="GO:0004827">
    <property type="term" value="F:proline-tRNA ligase activity"/>
    <property type="evidence" value="ECO:0007669"/>
    <property type="project" value="InterPro"/>
</dbReference>
<dbReference type="EMBL" id="CAJFCJ010000008">
    <property type="protein sequence ID" value="CAD5118054.1"/>
    <property type="molecule type" value="Genomic_DNA"/>
</dbReference>
<feature type="domain" description="Aminoacyl-transfer RNA synthetases class-II family profile" evidence="9">
    <location>
        <begin position="1215"/>
        <end position="1454"/>
    </location>
</feature>
<dbReference type="GO" id="GO:0006424">
    <property type="term" value="P:glutamyl-tRNA aminoacylation"/>
    <property type="evidence" value="ECO:0007669"/>
    <property type="project" value="InterPro"/>
</dbReference>
<dbReference type="InterPro" id="IPR049437">
    <property type="entry name" value="tRNA-synt_1c_C2"/>
</dbReference>
<dbReference type="CDD" id="cd00862">
    <property type="entry name" value="ProRS_anticodon_zinc"/>
    <property type="match status" value="1"/>
</dbReference>
<dbReference type="Pfam" id="PF00458">
    <property type="entry name" value="WHEP-TRS"/>
    <property type="match status" value="6"/>
</dbReference>
<dbReference type="PRINTS" id="PR00987">
    <property type="entry name" value="TRNASYNTHGLU"/>
</dbReference>
<dbReference type="SMART" id="SM00946">
    <property type="entry name" value="ProRS-C_1"/>
    <property type="match status" value="1"/>
</dbReference>
<feature type="compositionally biased region" description="Low complexity" evidence="8">
    <location>
        <begin position="858"/>
        <end position="879"/>
    </location>
</feature>
<dbReference type="SUPFAM" id="SSF52047">
    <property type="entry name" value="RNI-like"/>
    <property type="match status" value="1"/>
</dbReference>
<evidence type="ECO:0000256" key="1">
    <source>
        <dbReference type="ARBA" id="ARBA00022553"/>
    </source>
</evidence>
<dbReference type="GO" id="GO:0006433">
    <property type="term" value="P:prolyl-tRNA aminoacylation"/>
    <property type="evidence" value="ECO:0007669"/>
    <property type="project" value="InterPro"/>
</dbReference>
<dbReference type="Gene3D" id="3.40.50.800">
    <property type="entry name" value="Anticodon-binding domain"/>
    <property type="match status" value="1"/>
</dbReference>
<dbReference type="InterPro" id="IPR011035">
    <property type="entry name" value="Ribosomal_bL25/Gln-tRNA_synth"/>
</dbReference>
<dbReference type="PROSITE" id="PS00178">
    <property type="entry name" value="AA_TRNA_LIGASE_I"/>
    <property type="match status" value="1"/>
</dbReference>
<dbReference type="Pfam" id="PF03950">
    <property type="entry name" value="tRNA-synt_1c_C"/>
    <property type="match status" value="1"/>
</dbReference>
<proteinExistence type="inferred from homology"/>
<dbReference type="NCBIfam" id="TIGR00408">
    <property type="entry name" value="proS_fam_I"/>
    <property type="match status" value="1"/>
</dbReference>
<dbReference type="FunFam" id="1.10.287.10:FF:000006">
    <property type="entry name" value="Bifunctional glutamate/proline--tRNA ligase"/>
    <property type="match status" value="6"/>
</dbReference>
<evidence type="ECO:0000256" key="7">
    <source>
        <dbReference type="ARBA" id="ARBA00023146"/>
    </source>
</evidence>
<dbReference type="PROSITE" id="PS50862">
    <property type="entry name" value="AA_TRNA_LIGASE_II"/>
    <property type="match status" value="1"/>
</dbReference>
<feature type="compositionally biased region" description="Low complexity" evidence="8">
    <location>
        <begin position="789"/>
        <end position="810"/>
    </location>
</feature>
<dbReference type="Gene3D" id="1.10.287.10">
    <property type="entry name" value="S15/NS1, RNA-binding"/>
    <property type="match status" value="6"/>
</dbReference>
<evidence type="ECO:0000256" key="5">
    <source>
        <dbReference type="ARBA" id="ARBA00022884"/>
    </source>
</evidence>
<dbReference type="HAMAP" id="MF_02076">
    <property type="entry name" value="Glu_tRNA_synth_type2"/>
    <property type="match status" value="1"/>
</dbReference>
<feature type="compositionally biased region" description="Low complexity" evidence="8">
    <location>
        <begin position="997"/>
        <end position="1018"/>
    </location>
</feature>
<dbReference type="Pfam" id="PF00587">
    <property type="entry name" value="tRNA-synt_2b"/>
    <property type="match status" value="1"/>
</dbReference>
<dbReference type="InterPro" id="IPR020059">
    <property type="entry name" value="Glu/Gln-tRNA-synth_Ib_codon-bd"/>
</dbReference>
<dbReference type="SUPFAM" id="SSF55681">
    <property type="entry name" value="Class II aaRS and biotin synthetases"/>
    <property type="match status" value="1"/>
</dbReference>
<dbReference type="FunFam" id="3.40.50.800:FF:000005">
    <property type="entry name" value="bifunctional glutamate/proline--tRNA ligase"/>
    <property type="match status" value="1"/>
</dbReference>
<feature type="domain" description="WHEP-TRS" evidence="10">
    <location>
        <begin position="946"/>
        <end position="1002"/>
    </location>
</feature>
<keyword evidence="7" id="KW-0030">Aminoacyl-tRNA synthetase</keyword>
<feature type="compositionally biased region" description="Basic and acidic residues" evidence="8">
    <location>
        <begin position="285"/>
        <end position="305"/>
    </location>
</feature>
<dbReference type="GO" id="GO:0004818">
    <property type="term" value="F:glutamate-tRNA ligase activity"/>
    <property type="evidence" value="ECO:0007669"/>
    <property type="project" value="InterPro"/>
</dbReference>
<dbReference type="InterPro" id="IPR020056">
    <property type="entry name" value="Rbsml_bL25/Gln-tRNA_synth_N"/>
</dbReference>
<dbReference type="NCBIfam" id="TIGR00463">
    <property type="entry name" value="gltX_arch"/>
    <property type="match status" value="1"/>
</dbReference>
<dbReference type="FunFam" id="3.40.50.620:FF:000070">
    <property type="entry name" value="Bifunctional glutamate/proline--tRNA ligase"/>
    <property type="match status" value="1"/>
</dbReference>
<dbReference type="PANTHER" id="PTHR43382:SF2">
    <property type="entry name" value="BIFUNCTIONAL GLUTAMATE_PROLINE--TRNA LIGASE"/>
    <property type="match status" value="1"/>
</dbReference>
<dbReference type="FunFam" id="3.30.930.10:FF:000007">
    <property type="entry name" value="Bifunctional glutamate/proline--tRNA ligase"/>
    <property type="match status" value="1"/>
</dbReference>
<dbReference type="InterPro" id="IPR009068">
    <property type="entry name" value="uS15_NS1_RNA-bd_sf"/>
</dbReference>
<dbReference type="InterPro" id="IPR033721">
    <property type="entry name" value="ProRS_core_arch_euk"/>
</dbReference>
<protein>
    <submittedName>
        <fullName evidence="11">DgyrCDS6794</fullName>
    </submittedName>
</protein>
<evidence type="ECO:0000256" key="6">
    <source>
        <dbReference type="ARBA" id="ARBA00022917"/>
    </source>
</evidence>
<dbReference type="GO" id="GO:0005524">
    <property type="term" value="F:ATP binding"/>
    <property type="evidence" value="ECO:0007669"/>
    <property type="project" value="UniProtKB-KW"/>
</dbReference>
<dbReference type="CDD" id="cd00936">
    <property type="entry name" value="WEPRS_RNA"/>
    <property type="match status" value="6"/>
</dbReference>